<dbReference type="GO" id="GO:0005737">
    <property type="term" value="C:cytoplasm"/>
    <property type="evidence" value="ECO:0007669"/>
    <property type="project" value="UniProtKB-SubCell"/>
</dbReference>
<keyword evidence="3 4" id="KW-0342">GTP-binding</keyword>
<dbReference type="SUPFAM" id="SSF55307">
    <property type="entry name" value="Tubulin C-terminal domain-like"/>
    <property type="match status" value="1"/>
</dbReference>
<dbReference type="PATRIC" id="fig|742726.3.peg.2940"/>
<sequence>MNELDINNPQLPDFIVPGADEKKQDEPAKIKVIGVGGGGGNAVNHMYHQGIGGVSFVLCNTDAQALRNSPVPVKVQLGAKGEGAGNIPEVAKKLAEESAAEVEALFDDNTRMAFITAGMGGGTGTGAAPVVARIAKEKGVLTVGIVTIPFLFEGEPKILQAFAGVEEMRKHVDALLVINNERLCKIYPDLSWTTAFAKADDSLSNAARSIAELVSKDGKINLDFADVRTTLKDGGAAVISTGSGEGEHRMSRAIQNALTSPLLKESDIYGAERVLFNLYFSPEEGEELRMQESKELSEFMLRFKKKVNVIWGYTHDSSLGKAVKITILATGFEVSDLTFKGEYGGDADEHIAQSQYIVLKPDQLDDNDLLEKLDKTPAYDRPKDFRDNFDGSEKKEESNGRGRRTIRF</sequence>
<dbReference type="PRINTS" id="PR00423">
    <property type="entry name" value="CELLDVISFTSZ"/>
</dbReference>
<dbReference type="Proteomes" id="UP000006044">
    <property type="component" value="Unassembled WGS sequence"/>
</dbReference>
<dbReference type="InterPro" id="IPR020805">
    <property type="entry name" value="Cell_div_FtsZ_CS"/>
</dbReference>
<dbReference type="AlphaFoldDB" id="K0X3I0"/>
<feature type="binding site" evidence="4">
    <location>
        <position position="200"/>
    </location>
    <ligand>
        <name>GTP</name>
        <dbReference type="ChEBI" id="CHEBI:37565"/>
    </ligand>
</feature>
<dbReference type="CDD" id="cd02201">
    <property type="entry name" value="FtsZ_type1"/>
    <property type="match status" value="1"/>
</dbReference>
<comment type="similarity">
    <text evidence="1 4 6">Belongs to the FtsZ family.</text>
</comment>
<dbReference type="NCBIfam" id="TIGR00065">
    <property type="entry name" value="ftsZ"/>
    <property type="match status" value="1"/>
</dbReference>
<comment type="subcellular location">
    <subcellularLocation>
        <location evidence="4">Cytoplasm</location>
    </subcellularLocation>
    <text evidence="4">Assembles at midcell at the inner surface of the cytoplasmic membrane.</text>
</comment>
<comment type="subunit">
    <text evidence="4">Homodimer. Polymerizes to form a dynamic ring structure in a strictly GTP-dependent manner. Interacts directly with several other division proteins.</text>
</comment>
<feature type="domain" description="Tubulin/FtsZ 2-layer sandwich" evidence="9">
    <location>
        <begin position="220"/>
        <end position="340"/>
    </location>
</feature>
<keyword evidence="4 6" id="KW-0717">Septation</keyword>
<dbReference type="InterPro" id="IPR008280">
    <property type="entry name" value="Tub_FtsZ_C"/>
</dbReference>
<organism evidence="10 11">
    <name type="scientific">Barnesiella intestinihominis YIT 11860</name>
    <dbReference type="NCBI Taxonomy" id="742726"/>
    <lineage>
        <taxon>Bacteria</taxon>
        <taxon>Pseudomonadati</taxon>
        <taxon>Bacteroidota</taxon>
        <taxon>Bacteroidia</taxon>
        <taxon>Bacteroidales</taxon>
        <taxon>Barnesiellaceae</taxon>
        <taxon>Barnesiella</taxon>
    </lineage>
</organism>
<dbReference type="GO" id="GO:0005525">
    <property type="term" value="F:GTP binding"/>
    <property type="evidence" value="ECO:0007669"/>
    <property type="project" value="UniProtKB-UniRule"/>
</dbReference>
<dbReference type="InterPro" id="IPR018316">
    <property type="entry name" value="Tubulin/FtsZ_2-layer-sand-dom"/>
</dbReference>
<keyword evidence="4 6" id="KW-0132">Cell division</keyword>
<feature type="domain" description="Tubulin/FtsZ GTPase" evidence="8">
    <location>
        <begin position="29"/>
        <end position="218"/>
    </location>
</feature>
<dbReference type="PROSITE" id="PS01135">
    <property type="entry name" value="FTSZ_2"/>
    <property type="match status" value="1"/>
</dbReference>
<reference evidence="10 11" key="1">
    <citation type="submission" date="2012-08" db="EMBL/GenBank/DDBJ databases">
        <title>The Genome Sequence of Barnesiella intestinihominis YIT 11860.</title>
        <authorList>
            <consortium name="The Broad Institute Genome Sequencing Platform"/>
            <person name="Earl A."/>
            <person name="Ward D."/>
            <person name="Feldgarden M."/>
            <person name="Gevers D."/>
            <person name="Morotomi M."/>
            <person name="Walker B."/>
            <person name="Young S.K."/>
            <person name="Zeng Q."/>
            <person name="Gargeya S."/>
            <person name="Fitzgerald M."/>
            <person name="Haas B."/>
            <person name="Abouelleil A."/>
            <person name="Alvarado L."/>
            <person name="Arachchi H.M."/>
            <person name="Berlin A.M."/>
            <person name="Chapman S.B."/>
            <person name="Goldberg J."/>
            <person name="Griggs A."/>
            <person name="Gujja S."/>
            <person name="Hansen M."/>
            <person name="Howarth C."/>
            <person name="Imamovic A."/>
            <person name="Larimer J."/>
            <person name="McCowen C."/>
            <person name="Montmayeur A."/>
            <person name="Murphy C."/>
            <person name="Neiman D."/>
            <person name="Pearson M."/>
            <person name="Priest M."/>
            <person name="Roberts A."/>
            <person name="Saif S."/>
            <person name="Shea T."/>
            <person name="Sisk P."/>
            <person name="Sykes S."/>
            <person name="Wortman J."/>
            <person name="Nusbaum C."/>
            <person name="Birren B."/>
        </authorList>
    </citation>
    <scope>NUCLEOTIDE SEQUENCE [LARGE SCALE GENOMIC DNA]</scope>
    <source>
        <strain evidence="10 11">YIT 11860</strain>
    </source>
</reference>
<comment type="caution">
    <text evidence="10">The sequence shown here is derived from an EMBL/GenBank/DDBJ whole genome shotgun (WGS) entry which is preliminary data.</text>
</comment>
<feature type="binding site" evidence="4">
    <location>
        <begin position="37"/>
        <end position="41"/>
    </location>
    <ligand>
        <name>GTP</name>
        <dbReference type="ChEBI" id="CHEBI:37565"/>
    </ligand>
</feature>
<feature type="binding site" evidence="4">
    <location>
        <begin position="122"/>
        <end position="124"/>
    </location>
    <ligand>
        <name>GTP</name>
        <dbReference type="ChEBI" id="CHEBI:37565"/>
    </ligand>
</feature>
<comment type="function">
    <text evidence="4 6">Essential cell division protein that forms a contractile ring structure (Z ring) at the future cell division site. The regulation of the ring assembly controls the timing and the location of cell division. One of the functions of the FtsZ ring is to recruit other cell division proteins to the septum to produce a new cell wall between the dividing cells. Binds GTP and shows GTPase activity.</text>
</comment>
<keyword evidence="4 6" id="KW-0131">Cell cycle</keyword>
<dbReference type="Pfam" id="PF12327">
    <property type="entry name" value="FtsZ_C"/>
    <property type="match status" value="1"/>
</dbReference>
<feature type="binding site" evidence="4">
    <location>
        <position position="157"/>
    </location>
    <ligand>
        <name>GTP</name>
        <dbReference type="ChEBI" id="CHEBI:37565"/>
    </ligand>
</feature>
<dbReference type="EMBL" id="ADLE01000018">
    <property type="protein sequence ID" value="EJZ62144.1"/>
    <property type="molecule type" value="Genomic_DNA"/>
</dbReference>
<dbReference type="SMART" id="SM00864">
    <property type="entry name" value="Tubulin"/>
    <property type="match status" value="1"/>
</dbReference>
<dbReference type="SMART" id="SM00865">
    <property type="entry name" value="Tubulin_C"/>
    <property type="match status" value="1"/>
</dbReference>
<name>K0X3I0_9BACT</name>
<evidence type="ECO:0000256" key="7">
    <source>
        <dbReference type="SAM" id="MobiDB-lite"/>
    </source>
</evidence>
<dbReference type="Gene3D" id="3.40.50.1440">
    <property type="entry name" value="Tubulin/FtsZ, GTPase domain"/>
    <property type="match status" value="1"/>
</dbReference>
<dbReference type="InterPro" id="IPR036525">
    <property type="entry name" value="Tubulin/FtsZ_GTPase_sf"/>
</dbReference>
<proteinExistence type="inferred from homology"/>
<evidence type="ECO:0000256" key="2">
    <source>
        <dbReference type="ARBA" id="ARBA00022741"/>
    </source>
</evidence>
<dbReference type="GeneID" id="77849994"/>
<dbReference type="InterPro" id="IPR000158">
    <property type="entry name" value="Cell_div_FtsZ"/>
</dbReference>
<dbReference type="HAMAP" id="MF_00909">
    <property type="entry name" value="FtsZ"/>
    <property type="match status" value="1"/>
</dbReference>
<feature type="binding site" evidence="4">
    <location>
        <position position="153"/>
    </location>
    <ligand>
        <name>GTP</name>
        <dbReference type="ChEBI" id="CHEBI:37565"/>
    </ligand>
</feature>
<evidence type="ECO:0000256" key="5">
    <source>
        <dbReference type="NCBIfam" id="TIGR00065"/>
    </source>
</evidence>
<dbReference type="eggNOG" id="COG0206">
    <property type="taxonomic scope" value="Bacteria"/>
</dbReference>
<dbReference type="PANTHER" id="PTHR30314:SF3">
    <property type="entry name" value="MITOCHONDRIAL DIVISION PROTEIN FSZA"/>
    <property type="match status" value="1"/>
</dbReference>
<accession>K0X3I0</accession>
<dbReference type="InterPro" id="IPR003008">
    <property type="entry name" value="Tubulin_FtsZ_GTPase"/>
</dbReference>
<dbReference type="PANTHER" id="PTHR30314">
    <property type="entry name" value="CELL DIVISION PROTEIN FTSZ-RELATED"/>
    <property type="match status" value="1"/>
</dbReference>
<keyword evidence="11" id="KW-1185">Reference proteome</keyword>
<feature type="compositionally biased region" description="Basic and acidic residues" evidence="7">
    <location>
        <begin position="373"/>
        <end position="400"/>
    </location>
</feature>
<dbReference type="GO" id="GO:0032153">
    <property type="term" value="C:cell division site"/>
    <property type="evidence" value="ECO:0007669"/>
    <property type="project" value="UniProtKB-UniRule"/>
</dbReference>
<dbReference type="RefSeq" id="WP_008863198.1">
    <property type="nucleotide sequence ID" value="NZ_JH815206.1"/>
</dbReference>
<evidence type="ECO:0000313" key="10">
    <source>
        <dbReference type="EMBL" id="EJZ62144.1"/>
    </source>
</evidence>
<evidence type="ECO:0000313" key="11">
    <source>
        <dbReference type="Proteomes" id="UP000006044"/>
    </source>
</evidence>
<dbReference type="GO" id="GO:0003924">
    <property type="term" value="F:GTPase activity"/>
    <property type="evidence" value="ECO:0007669"/>
    <property type="project" value="UniProtKB-UniRule"/>
</dbReference>
<dbReference type="InterPro" id="IPR024757">
    <property type="entry name" value="FtsZ_C"/>
</dbReference>
<dbReference type="GO" id="GO:0051258">
    <property type="term" value="P:protein polymerization"/>
    <property type="evidence" value="ECO:0007669"/>
    <property type="project" value="UniProtKB-UniRule"/>
</dbReference>
<dbReference type="GO" id="GO:0043093">
    <property type="term" value="P:FtsZ-dependent cytokinesis"/>
    <property type="evidence" value="ECO:0007669"/>
    <property type="project" value="UniProtKB-UniRule"/>
</dbReference>
<gene>
    <name evidence="4" type="primary">ftsZ</name>
    <name evidence="10" type="ORF">HMPREF9448_02827</name>
</gene>
<evidence type="ECO:0000259" key="8">
    <source>
        <dbReference type="SMART" id="SM00864"/>
    </source>
</evidence>
<dbReference type="GO" id="GO:0000917">
    <property type="term" value="P:division septum assembly"/>
    <property type="evidence" value="ECO:0007669"/>
    <property type="project" value="UniProtKB-KW"/>
</dbReference>
<evidence type="ECO:0000256" key="1">
    <source>
        <dbReference type="ARBA" id="ARBA00009690"/>
    </source>
</evidence>
<dbReference type="HOGENOM" id="CLU_024865_0_1_10"/>
<evidence type="ECO:0000256" key="6">
    <source>
        <dbReference type="RuleBase" id="RU000631"/>
    </source>
</evidence>
<evidence type="ECO:0000259" key="9">
    <source>
        <dbReference type="SMART" id="SM00865"/>
    </source>
</evidence>
<evidence type="ECO:0000256" key="4">
    <source>
        <dbReference type="HAMAP-Rule" id="MF_00909"/>
    </source>
</evidence>
<keyword evidence="4" id="KW-0963">Cytoplasm</keyword>
<dbReference type="SUPFAM" id="SSF52490">
    <property type="entry name" value="Tubulin nucleotide-binding domain-like"/>
    <property type="match status" value="1"/>
</dbReference>
<feature type="region of interest" description="Disordered" evidence="7">
    <location>
        <begin position="373"/>
        <end position="408"/>
    </location>
</feature>
<keyword evidence="2 4" id="KW-0547">Nucleotide-binding</keyword>
<protein>
    <recommendedName>
        <fullName evidence="4 5">Cell division protein FtsZ</fullName>
    </recommendedName>
</protein>
<dbReference type="InterPro" id="IPR045061">
    <property type="entry name" value="FtsZ/CetZ"/>
</dbReference>
<dbReference type="STRING" id="742726.HMPREF9448_02827"/>
<dbReference type="Pfam" id="PF00091">
    <property type="entry name" value="Tubulin"/>
    <property type="match status" value="1"/>
</dbReference>
<evidence type="ECO:0000256" key="3">
    <source>
        <dbReference type="ARBA" id="ARBA00023134"/>
    </source>
</evidence>